<organism evidence="1">
    <name type="scientific">Siphoviridae sp. ct91l7</name>
    <dbReference type="NCBI Taxonomy" id="2826173"/>
    <lineage>
        <taxon>Viruses</taxon>
        <taxon>Duplodnaviria</taxon>
        <taxon>Heunggongvirae</taxon>
        <taxon>Uroviricota</taxon>
        <taxon>Caudoviricetes</taxon>
    </lineage>
</organism>
<evidence type="ECO:0000313" key="1">
    <source>
        <dbReference type="EMBL" id="DAD86848.1"/>
    </source>
</evidence>
<name>A0A8S5MXB9_9CAUD</name>
<sequence length="70" mass="7830">MKIDIKKTGAIFREVGKGEVFMMGSAVYMRTTAKEDEHFNAWSFTLNDIAHIGLDANVIILQKATLEVTI</sequence>
<reference evidence="1" key="1">
    <citation type="journal article" date="2021" name="Proc. Natl. Acad. Sci. U.S.A.">
        <title>A Catalog of Tens of Thousands of Viruses from Human Metagenomes Reveals Hidden Associations with Chronic Diseases.</title>
        <authorList>
            <person name="Tisza M.J."/>
            <person name="Buck C.B."/>
        </authorList>
    </citation>
    <scope>NUCLEOTIDE SEQUENCE</scope>
    <source>
        <strain evidence="1">Ct91l7</strain>
    </source>
</reference>
<accession>A0A8S5MXB9</accession>
<protein>
    <submittedName>
        <fullName evidence="1">Uncharacterized protein</fullName>
    </submittedName>
</protein>
<dbReference type="EMBL" id="BK015008">
    <property type="protein sequence ID" value="DAD86848.1"/>
    <property type="molecule type" value="Genomic_DNA"/>
</dbReference>
<proteinExistence type="predicted"/>